<evidence type="ECO:0000256" key="3">
    <source>
        <dbReference type="ARBA" id="ARBA00022692"/>
    </source>
</evidence>
<feature type="transmembrane region" description="Helical" evidence="9">
    <location>
        <begin position="12"/>
        <end position="34"/>
    </location>
</feature>
<accession>A0A8J3FAL3</accession>
<evidence type="ECO:0000256" key="6">
    <source>
        <dbReference type="ARBA" id="ARBA00023004"/>
    </source>
</evidence>
<dbReference type="Proteomes" id="UP000637720">
    <property type="component" value="Unassembled WGS sequence"/>
</dbReference>
<reference evidence="10" key="1">
    <citation type="journal article" date="2014" name="Int. J. Syst. Evol. Microbiol.">
        <title>Complete genome sequence of Corynebacterium casei LMG S-19264T (=DSM 44701T), isolated from a smear-ripened cheese.</title>
        <authorList>
            <consortium name="US DOE Joint Genome Institute (JGI-PGF)"/>
            <person name="Walter F."/>
            <person name="Albersmeier A."/>
            <person name="Kalinowski J."/>
            <person name="Ruckert C."/>
        </authorList>
    </citation>
    <scope>NUCLEOTIDE SEQUENCE</scope>
    <source>
        <strain evidence="10">JCM 14719</strain>
    </source>
</reference>
<keyword evidence="7 9" id="KW-0472">Membrane</keyword>
<sequence>MASDRAFFYRRLHSLLGVIPVGAFLVEHLITNYFATRGEEAFTEKVLWINNLPFLILLEVFFIFLPILFHGVYGLYIAYQAKPNLGSFGTFRNAMFVLQRVTGVITLIFIAWHVWETRVQVALGNVAKEELYDLMVAILSNNWMFAFYLVGVIAAVFHFANGLWSFLVSWGITVGPRAQRISTYVTMAIFVFVSYIGVAALLAFRNAAMALGS</sequence>
<gene>
    <name evidence="10" type="primary">sdhC</name>
    <name evidence="10" type="ORF">GCM10007043_09430</name>
</gene>
<feature type="transmembrane region" description="Helical" evidence="9">
    <location>
        <begin position="184"/>
        <end position="204"/>
    </location>
</feature>
<organism evidence="10 11">
    <name type="scientific">Calditerricola satsumensis</name>
    <dbReference type="NCBI Taxonomy" id="373054"/>
    <lineage>
        <taxon>Bacteria</taxon>
        <taxon>Bacillati</taxon>
        <taxon>Bacillota</taxon>
        <taxon>Bacilli</taxon>
        <taxon>Bacillales</taxon>
        <taxon>Bacillaceae</taxon>
        <taxon>Calditerricola</taxon>
    </lineage>
</organism>
<dbReference type="InterPro" id="IPR016002">
    <property type="entry name" value="Succ_DH_cyt_b558_Firmicute"/>
</dbReference>
<dbReference type="SUPFAM" id="SSF81343">
    <property type="entry name" value="Fumarate reductase respiratory complex transmembrane subunits"/>
    <property type="match status" value="1"/>
</dbReference>
<dbReference type="EMBL" id="BMOF01000013">
    <property type="protein sequence ID" value="GGJ97669.1"/>
    <property type="molecule type" value="Genomic_DNA"/>
</dbReference>
<dbReference type="InterPro" id="IPR011138">
    <property type="entry name" value="Cytochrome_b-558"/>
</dbReference>
<feature type="binding site" description="axial binding residue" evidence="8">
    <location>
        <position position="70"/>
    </location>
    <ligand>
        <name>heme</name>
        <dbReference type="ChEBI" id="CHEBI:30413"/>
    </ligand>
    <ligandPart>
        <name>Fe</name>
        <dbReference type="ChEBI" id="CHEBI:18248"/>
    </ligandPart>
</feature>
<keyword evidence="6 8" id="KW-0408">Iron</keyword>
<protein>
    <submittedName>
        <fullName evidence="10">Succinate dehydrogenase cytochrome B558</fullName>
    </submittedName>
</protein>
<keyword evidence="5 9" id="KW-1133">Transmembrane helix</keyword>
<dbReference type="AlphaFoldDB" id="A0A8J3FAL3"/>
<reference evidence="10" key="2">
    <citation type="submission" date="2020-09" db="EMBL/GenBank/DDBJ databases">
        <authorList>
            <person name="Sun Q."/>
            <person name="Ohkuma M."/>
        </authorList>
    </citation>
    <scope>NUCLEOTIDE SEQUENCE</scope>
    <source>
        <strain evidence="10">JCM 14719</strain>
    </source>
</reference>
<keyword evidence="3 9" id="KW-0812">Transmembrane</keyword>
<dbReference type="CDD" id="cd03497">
    <property type="entry name" value="SQR_TypeB_1_TM"/>
    <property type="match status" value="1"/>
</dbReference>
<evidence type="ECO:0000256" key="9">
    <source>
        <dbReference type="SAM" id="Phobius"/>
    </source>
</evidence>
<feature type="binding site" description="axial binding residue" evidence="8">
    <location>
        <position position="158"/>
    </location>
    <ligand>
        <name>heme</name>
        <dbReference type="ChEBI" id="CHEBI:30413"/>
    </ligand>
    <ligandPart>
        <name>Fe</name>
        <dbReference type="ChEBI" id="CHEBI:18248"/>
    </ligandPart>
</feature>
<evidence type="ECO:0000313" key="10">
    <source>
        <dbReference type="EMBL" id="GGJ97669.1"/>
    </source>
</evidence>
<dbReference type="Pfam" id="PF01127">
    <property type="entry name" value="Sdh_cyt"/>
    <property type="match status" value="1"/>
</dbReference>
<proteinExistence type="predicted"/>
<evidence type="ECO:0000256" key="1">
    <source>
        <dbReference type="ARBA" id="ARBA00004370"/>
    </source>
</evidence>
<dbReference type="GO" id="GO:0046872">
    <property type="term" value="F:metal ion binding"/>
    <property type="evidence" value="ECO:0007669"/>
    <property type="project" value="UniProtKB-KW"/>
</dbReference>
<evidence type="ECO:0000256" key="2">
    <source>
        <dbReference type="ARBA" id="ARBA00022617"/>
    </source>
</evidence>
<dbReference type="GO" id="GO:0016020">
    <property type="term" value="C:membrane"/>
    <property type="evidence" value="ECO:0007669"/>
    <property type="project" value="UniProtKB-SubCell"/>
</dbReference>
<comment type="subcellular location">
    <subcellularLocation>
        <location evidence="1">Membrane</location>
    </subcellularLocation>
</comment>
<dbReference type="RefSeq" id="WP_054670515.1">
    <property type="nucleotide sequence ID" value="NZ_BMOF01000013.1"/>
</dbReference>
<keyword evidence="4 8" id="KW-0479">Metal-binding</keyword>
<dbReference type="InterPro" id="IPR000701">
    <property type="entry name" value="SuccDH_FuR_B_TM-su"/>
</dbReference>
<evidence type="ECO:0000256" key="8">
    <source>
        <dbReference type="PIRSR" id="PIRSR000170-1"/>
    </source>
</evidence>
<dbReference type="PIRSF" id="PIRSF000170">
    <property type="entry name" value="Succ_dh_cyt_b558"/>
    <property type="match status" value="1"/>
</dbReference>
<keyword evidence="11" id="KW-1185">Reference proteome</keyword>
<dbReference type="NCBIfam" id="TIGR02046">
    <property type="entry name" value="sdhC_b558_fam"/>
    <property type="match status" value="1"/>
</dbReference>
<feature type="transmembrane region" description="Helical" evidence="9">
    <location>
        <begin position="145"/>
        <end position="172"/>
    </location>
</feature>
<dbReference type="InterPro" id="IPR034804">
    <property type="entry name" value="SQR/QFR_C/D"/>
</dbReference>
<evidence type="ECO:0000256" key="4">
    <source>
        <dbReference type="ARBA" id="ARBA00022723"/>
    </source>
</evidence>
<evidence type="ECO:0000256" key="5">
    <source>
        <dbReference type="ARBA" id="ARBA00022989"/>
    </source>
</evidence>
<feature type="transmembrane region" description="Helical" evidence="9">
    <location>
        <begin position="97"/>
        <end position="115"/>
    </location>
</feature>
<keyword evidence="2 8" id="KW-0349">Heme</keyword>
<feature type="binding site" description="axial binding residue" evidence="8">
    <location>
        <position position="28"/>
    </location>
    <ligand>
        <name>heme</name>
        <dbReference type="ChEBI" id="CHEBI:30413"/>
    </ligand>
    <ligandPart>
        <name>Fe</name>
        <dbReference type="ChEBI" id="CHEBI:18248"/>
    </ligandPart>
</feature>
<feature type="binding site" description="axial binding residue" evidence="8">
    <location>
        <position position="113"/>
    </location>
    <ligand>
        <name>heme</name>
        <dbReference type="ChEBI" id="CHEBI:30413"/>
    </ligand>
    <ligandPart>
        <name>Fe</name>
        <dbReference type="ChEBI" id="CHEBI:18248"/>
    </ligandPart>
</feature>
<name>A0A8J3FAL3_9BACI</name>
<feature type="transmembrane region" description="Helical" evidence="9">
    <location>
        <begin position="54"/>
        <end position="76"/>
    </location>
</feature>
<evidence type="ECO:0000313" key="11">
    <source>
        <dbReference type="Proteomes" id="UP000637720"/>
    </source>
</evidence>
<evidence type="ECO:0000256" key="7">
    <source>
        <dbReference type="ARBA" id="ARBA00023136"/>
    </source>
</evidence>
<comment type="caution">
    <text evidence="10">The sequence shown here is derived from an EMBL/GenBank/DDBJ whole genome shotgun (WGS) entry which is preliminary data.</text>
</comment>
<dbReference type="Gene3D" id="1.20.1300.10">
    <property type="entry name" value="Fumarate reductase/succinate dehydrogenase, transmembrane subunit"/>
    <property type="match status" value="1"/>
</dbReference>